<feature type="domain" description="HTH IS21-type" evidence="5">
    <location>
        <begin position="7"/>
        <end position="69"/>
    </location>
</feature>
<dbReference type="PANTHER" id="PTHR35004">
    <property type="entry name" value="TRANSPOSASE RV3428C-RELATED"/>
    <property type="match status" value="1"/>
</dbReference>
<dbReference type="Proteomes" id="UP000824166">
    <property type="component" value="Unassembled WGS sequence"/>
</dbReference>
<evidence type="ECO:0000313" key="6">
    <source>
        <dbReference type="EMBL" id="MBU8867826.1"/>
    </source>
</evidence>
<proteinExistence type="inferred from homology"/>
<dbReference type="EMBL" id="JAHOPC010000010">
    <property type="protein sequence ID" value="MBU8867826.1"/>
    <property type="molecule type" value="Genomic_DNA"/>
</dbReference>
<gene>
    <name evidence="6" type="primary">istA</name>
    <name evidence="6" type="ORF">KSW38_16180</name>
</gene>
<sequence>MGARVELFARIRRDSRIEGLSIRELARRHGVHRRTVRQALESAEPPERKPRRGVSHRLEPFKAAIDQMLIEDTTAPRKQRHTARRILARLLEEHDAHVLSYSTVRDYVRVRRAEIDVEAGRRHEVFIPQDHAPGAEAEVDFGEVWVVLDGVKTKCHMFILRLSHSGKAIHRIYPTQAQEAFLEGHIEAFSVLGGVPTKHIRYDNLTSAVTAVVFGQGRQRKENDRWVLFKSHYGFDAFYCQPGISGAHEKGGVEGEVGWFRRNRLSPMPVVKSLDELNTKIKAWEEVDARRRINDRIRTIGQDFEAEQPLLAPLPAEVFDPGLVLTPRVDRSSMITVRMIKYSVPARFIGRRLRVSLRASELLVFDGRTVVARHQRIAAKAGQSVQLDHYLEVLKTKPGALPGSTALARAREAGTFTAVHEAFWAETRKVNGDAEGTRELIDVLLLHRSMDADDVVAGMTAALKVGAVSADVVAVEARRHAANTIPLVGGASADRHSGAHDGVTVHRVVSLTQRRLTDPAAVIAGLPPDTRPLPSIAGYDELLAKRATTNAVSVSKENIS</sequence>
<comment type="similarity">
    <text evidence="1">Belongs to the transposase IS21/IS408/IS1162 family.</text>
</comment>
<dbReference type="RefSeq" id="WP_216925945.1">
    <property type="nucleotide sequence ID" value="NZ_JAHOPC010000010.1"/>
</dbReference>
<accession>A0ABS6I7X6</accession>
<evidence type="ECO:0000256" key="1">
    <source>
        <dbReference type="ARBA" id="ARBA00009277"/>
    </source>
</evidence>
<dbReference type="PROSITE" id="PS50531">
    <property type="entry name" value="HTH_IS21"/>
    <property type="match status" value="1"/>
</dbReference>
<keyword evidence="4" id="KW-0233">DNA recombination</keyword>
<evidence type="ECO:0000256" key="4">
    <source>
        <dbReference type="ARBA" id="ARBA00023172"/>
    </source>
</evidence>
<keyword evidence="2" id="KW-0815">Transposition</keyword>
<dbReference type="InterPro" id="IPR054353">
    <property type="entry name" value="IstA-like_C"/>
</dbReference>
<comment type="caution">
    <text evidence="6">The sequence shown here is derived from an EMBL/GenBank/DDBJ whole genome shotgun (WGS) entry which is preliminary data.</text>
</comment>
<evidence type="ECO:0000313" key="7">
    <source>
        <dbReference type="Proteomes" id="UP000824166"/>
    </source>
</evidence>
<name>A0ABS6I7X6_9MICC</name>
<evidence type="ECO:0000259" key="5">
    <source>
        <dbReference type="PROSITE" id="PS50531"/>
    </source>
</evidence>
<evidence type="ECO:0000256" key="3">
    <source>
        <dbReference type="ARBA" id="ARBA00023125"/>
    </source>
</evidence>
<dbReference type="Pfam" id="PF22483">
    <property type="entry name" value="Mu-transpos_C_2"/>
    <property type="match status" value="1"/>
</dbReference>
<keyword evidence="3" id="KW-0238">DNA-binding</keyword>
<keyword evidence="7" id="KW-1185">Reference proteome</keyword>
<dbReference type="InterPro" id="IPR017894">
    <property type="entry name" value="HTH_IS21_transposase_type"/>
</dbReference>
<organism evidence="6 7">
    <name type="scientific">Paenarthrobacter aromaticivorans</name>
    <dbReference type="NCBI Taxonomy" id="2849150"/>
    <lineage>
        <taxon>Bacteria</taxon>
        <taxon>Bacillati</taxon>
        <taxon>Actinomycetota</taxon>
        <taxon>Actinomycetes</taxon>
        <taxon>Micrococcales</taxon>
        <taxon>Micrococcaceae</taxon>
        <taxon>Paenarthrobacter</taxon>
    </lineage>
</organism>
<dbReference type="NCBIfam" id="NF033546">
    <property type="entry name" value="transpos_IS21"/>
    <property type="match status" value="1"/>
</dbReference>
<reference evidence="6 7" key="1">
    <citation type="submission" date="2021-06" db="EMBL/GenBank/DDBJ databases">
        <authorList>
            <person name="Jeong J.W."/>
        </authorList>
    </citation>
    <scope>NUCLEOTIDE SEQUENCE [LARGE SCALE GENOMIC DNA]</scope>
    <source>
        <strain evidence="6 7">MMS21-TAE1-1</strain>
    </source>
</reference>
<protein>
    <submittedName>
        <fullName evidence="6">IS21 family transposase</fullName>
    </submittedName>
</protein>
<evidence type="ECO:0000256" key="2">
    <source>
        <dbReference type="ARBA" id="ARBA00022578"/>
    </source>
</evidence>
<dbReference type="PANTHER" id="PTHR35004:SF7">
    <property type="entry name" value="INTEGRASE PROTEIN"/>
    <property type="match status" value="1"/>
</dbReference>